<dbReference type="AlphaFoldDB" id="A0AAF0YQI5"/>
<accession>A0AAF0YQI5</accession>
<dbReference type="KEGG" id="nmy:CJ229_003205"/>
<name>A0AAF0YQI5_9STAP</name>
<dbReference type="EMBL" id="CP136964">
    <property type="protein sequence ID" value="WOS96766.1"/>
    <property type="molecule type" value="Genomic_DNA"/>
</dbReference>
<dbReference type="Proteomes" id="UP000243626">
    <property type="component" value="Chromosome"/>
</dbReference>
<protein>
    <recommendedName>
        <fullName evidence="3">P27 family phage terminase small subunit</fullName>
    </recommendedName>
</protein>
<reference evidence="2" key="1">
    <citation type="submission" date="2017-09" db="EMBL/GenBank/DDBJ databases">
        <title>Bacterial strain isolated from the female urinary microbiota.</title>
        <authorList>
            <person name="Thomas-White K."/>
            <person name="Kumar N."/>
            <person name="Forster S."/>
            <person name="Putonti C."/>
            <person name="Lawley T."/>
            <person name="Wolfe A.J."/>
        </authorList>
    </citation>
    <scope>NUCLEOTIDE SEQUENCE [LARGE SCALE GENOMIC DNA]</scope>
    <source>
        <strain evidence="2">UMB0959</strain>
    </source>
</reference>
<dbReference type="RefSeq" id="WP_102167415.1">
    <property type="nucleotide sequence ID" value="NZ_CP136964.1"/>
</dbReference>
<evidence type="ECO:0008006" key="3">
    <source>
        <dbReference type="Google" id="ProtNLM"/>
    </source>
</evidence>
<organism evidence="1 2">
    <name type="scientific">Nosocomiicoccus massiliensis</name>
    <dbReference type="NCBI Taxonomy" id="1232430"/>
    <lineage>
        <taxon>Bacteria</taxon>
        <taxon>Bacillati</taxon>
        <taxon>Bacillota</taxon>
        <taxon>Bacilli</taxon>
        <taxon>Bacillales</taxon>
        <taxon>Staphylococcaceae</taxon>
        <taxon>Nosocomiicoccus</taxon>
    </lineage>
</organism>
<sequence>MKQINLNFKKLEKSLQEVPDNKQPIATALYDELVFINATLNNLREIIKKEGVLDLFQNGSQEYYREHPALKSYNTTLSRYSNIIKQLIELLPNSEQASDELLDFLGGN</sequence>
<evidence type="ECO:0000313" key="2">
    <source>
        <dbReference type="Proteomes" id="UP000243626"/>
    </source>
</evidence>
<reference evidence="1 2" key="2">
    <citation type="submission" date="2023-10" db="EMBL/GenBank/DDBJ databases">
        <authorList>
            <person name="Choi B."/>
        </authorList>
    </citation>
    <scope>NUCLEOTIDE SEQUENCE [LARGE SCALE GENOMIC DNA]</scope>
    <source>
        <strain evidence="1 2">UMB0959</strain>
    </source>
</reference>
<keyword evidence="2" id="KW-1185">Reference proteome</keyword>
<evidence type="ECO:0000313" key="1">
    <source>
        <dbReference type="EMBL" id="WOS96766.1"/>
    </source>
</evidence>
<gene>
    <name evidence="1" type="ORF">CJ229_003205</name>
</gene>
<proteinExistence type="predicted"/>